<gene>
    <name evidence="1" type="ORF">HJG60_011305</name>
</gene>
<proteinExistence type="predicted"/>
<dbReference type="Proteomes" id="UP000664940">
    <property type="component" value="Unassembled WGS sequence"/>
</dbReference>
<dbReference type="AlphaFoldDB" id="A0A834A2K2"/>
<reference evidence="1 2" key="1">
    <citation type="journal article" date="2020" name="Nature">
        <title>Six reference-quality genomes reveal evolution of bat adaptations.</title>
        <authorList>
            <person name="Jebb D."/>
            <person name="Huang Z."/>
            <person name="Pippel M."/>
            <person name="Hughes G.M."/>
            <person name="Lavrichenko K."/>
            <person name="Devanna P."/>
            <person name="Winkler S."/>
            <person name="Jermiin L.S."/>
            <person name="Skirmuntt E.C."/>
            <person name="Katzourakis A."/>
            <person name="Burkitt-Gray L."/>
            <person name="Ray D.A."/>
            <person name="Sullivan K.A.M."/>
            <person name="Roscito J.G."/>
            <person name="Kirilenko B.M."/>
            <person name="Davalos L.M."/>
            <person name="Corthals A.P."/>
            <person name="Power M.L."/>
            <person name="Jones G."/>
            <person name="Ransome R.D."/>
            <person name="Dechmann D.K.N."/>
            <person name="Locatelli A.G."/>
            <person name="Puechmaille S.J."/>
            <person name="Fedrigo O."/>
            <person name="Jarvis E.D."/>
            <person name="Hiller M."/>
            <person name="Vernes S.C."/>
            <person name="Myers E.W."/>
            <person name="Teeling E.C."/>
        </authorList>
    </citation>
    <scope>NUCLEOTIDE SEQUENCE [LARGE SCALE GENOMIC DNA]</scope>
    <source>
        <strain evidence="1">Bat1K_MPI-CBG_1</strain>
    </source>
</reference>
<protein>
    <submittedName>
        <fullName evidence="1">Uncharacterized protein</fullName>
    </submittedName>
</protein>
<organism evidence="1 2">
    <name type="scientific">Phyllostomus discolor</name>
    <name type="common">pale spear-nosed bat</name>
    <dbReference type="NCBI Taxonomy" id="89673"/>
    <lineage>
        <taxon>Eukaryota</taxon>
        <taxon>Metazoa</taxon>
        <taxon>Chordata</taxon>
        <taxon>Craniata</taxon>
        <taxon>Vertebrata</taxon>
        <taxon>Euteleostomi</taxon>
        <taxon>Mammalia</taxon>
        <taxon>Eutheria</taxon>
        <taxon>Laurasiatheria</taxon>
        <taxon>Chiroptera</taxon>
        <taxon>Yangochiroptera</taxon>
        <taxon>Phyllostomidae</taxon>
        <taxon>Phyllostominae</taxon>
        <taxon>Phyllostomus</taxon>
    </lineage>
</organism>
<sequence>MCIAIHSPGLPGYINVTQTILVILTMAGLFPDRPHIWNLMSLLMEITRKKKDLDKENRGKVAEGGSGERWRGPSLPHLQGLAIHGWPTGQMGGHQYEDSEQVLMCSGQCMWFMGTETTSAIVTLLSPVPSSAQFGTCRHGTCVCLGTRVSMARVKITQPSTAWAVFEKYIPQQCHLGKIWVPREFFNLHQQSNLLPQKAQWNLEGGNQWLQVKPSNSLR</sequence>
<dbReference type="EMBL" id="JABVXQ010000006">
    <property type="protein sequence ID" value="KAF6104349.1"/>
    <property type="molecule type" value="Genomic_DNA"/>
</dbReference>
<accession>A0A834A2K2</accession>
<comment type="caution">
    <text evidence="1">The sequence shown here is derived from an EMBL/GenBank/DDBJ whole genome shotgun (WGS) entry which is preliminary data.</text>
</comment>
<evidence type="ECO:0000313" key="1">
    <source>
        <dbReference type="EMBL" id="KAF6104349.1"/>
    </source>
</evidence>
<evidence type="ECO:0000313" key="2">
    <source>
        <dbReference type="Proteomes" id="UP000664940"/>
    </source>
</evidence>
<name>A0A834A2K2_9CHIR</name>